<dbReference type="InterPro" id="IPR008767">
    <property type="entry name" value="Phage_SPP1_head-tail_adaptor"/>
</dbReference>
<dbReference type="OrthoDB" id="9808209at2"/>
<reference evidence="2 3" key="1">
    <citation type="submission" date="2018-03" db="EMBL/GenBank/DDBJ databases">
        <title>Aerobic endospore-forming bacteria genome sequencing and assembly.</title>
        <authorList>
            <person name="Cavalcante D.A."/>
            <person name="Driks A."/>
            <person name="Putonti C."/>
            <person name="De-Souza M.T."/>
        </authorList>
    </citation>
    <scope>NUCLEOTIDE SEQUENCE [LARGE SCALE GENOMIC DNA]</scope>
    <source>
        <strain evidence="2 3">SDF0037</strain>
    </source>
</reference>
<accession>A0A544U8A4</accession>
<evidence type="ECO:0000256" key="1">
    <source>
        <dbReference type="SAM" id="MobiDB-lite"/>
    </source>
</evidence>
<comment type="caution">
    <text evidence="2">The sequence shown here is derived from an EMBL/GenBank/DDBJ whole genome shotgun (WGS) entry which is preliminary data.</text>
</comment>
<evidence type="ECO:0000313" key="3">
    <source>
        <dbReference type="Proteomes" id="UP000317944"/>
    </source>
</evidence>
<dbReference type="Pfam" id="PF05521">
    <property type="entry name" value="Phage_HCP"/>
    <property type="match status" value="1"/>
</dbReference>
<feature type="region of interest" description="Disordered" evidence="1">
    <location>
        <begin position="1"/>
        <end position="21"/>
    </location>
</feature>
<organism evidence="2 3">
    <name type="scientific">Lysinibacillus sphaericus</name>
    <name type="common">Bacillus sphaericus</name>
    <dbReference type="NCBI Taxonomy" id="1421"/>
    <lineage>
        <taxon>Bacteria</taxon>
        <taxon>Bacillati</taxon>
        <taxon>Bacillota</taxon>
        <taxon>Bacilli</taxon>
        <taxon>Bacillales</taxon>
        <taxon>Bacillaceae</taxon>
        <taxon>Lysinibacillus</taxon>
    </lineage>
</organism>
<sequence>MKRIPKPMHGAKRSNTGDMRNQIKIQEYDPEAINENGYPVPEWITVKKPWAKIKTVKGYETISGAAEVNTKVKRFIIRPTDGLHEKQRIIHKGVIYDIQAILEDDEEEVTYTIVATSTGKKVSD</sequence>
<dbReference type="RefSeq" id="WP_142510695.1">
    <property type="nucleotide sequence ID" value="NZ_SADV01000031.1"/>
</dbReference>
<dbReference type="Gene3D" id="2.40.10.270">
    <property type="entry name" value="Bacteriophage SPP1 head-tail adaptor protein"/>
    <property type="match status" value="1"/>
</dbReference>
<dbReference type="InterPro" id="IPR038666">
    <property type="entry name" value="SSP1_head-tail_sf"/>
</dbReference>
<dbReference type="EMBL" id="SADV01000031">
    <property type="protein sequence ID" value="TQR28324.1"/>
    <property type="molecule type" value="Genomic_DNA"/>
</dbReference>
<name>A0A544U8A4_LYSSH</name>
<evidence type="ECO:0000313" key="2">
    <source>
        <dbReference type="EMBL" id="TQR28324.1"/>
    </source>
</evidence>
<gene>
    <name evidence="2" type="ORF">C7Y47_22040</name>
</gene>
<protein>
    <submittedName>
        <fullName evidence="2">Head-tail adaptor protein</fullName>
    </submittedName>
</protein>
<dbReference type="Proteomes" id="UP000317944">
    <property type="component" value="Unassembled WGS sequence"/>
</dbReference>
<dbReference type="AlphaFoldDB" id="A0A544U8A4"/>
<proteinExistence type="predicted"/>
<dbReference type="NCBIfam" id="TIGR01563">
    <property type="entry name" value="gp16_SPP1"/>
    <property type="match status" value="1"/>
</dbReference>
<feature type="compositionally biased region" description="Basic residues" evidence="1">
    <location>
        <begin position="1"/>
        <end position="12"/>
    </location>
</feature>